<evidence type="ECO:0000256" key="1">
    <source>
        <dbReference type="ARBA" id="ARBA00001933"/>
    </source>
</evidence>
<evidence type="ECO:0000256" key="7">
    <source>
        <dbReference type="ARBA" id="ARBA00016985"/>
    </source>
</evidence>
<keyword evidence="8" id="KW-0808">Transferase</keyword>
<evidence type="ECO:0000256" key="2">
    <source>
        <dbReference type="ARBA" id="ARBA00004056"/>
    </source>
</evidence>
<keyword evidence="9" id="KW-0663">Pyridoxal phosphate</keyword>
<evidence type="ECO:0000256" key="6">
    <source>
        <dbReference type="ARBA" id="ARBA00012331"/>
    </source>
</evidence>
<evidence type="ECO:0000259" key="10">
    <source>
        <dbReference type="Pfam" id="PF00291"/>
    </source>
</evidence>
<dbReference type="EC" id="2.5.1.140" evidence="6"/>
<dbReference type="Pfam" id="PF00291">
    <property type="entry name" value="PALP"/>
    <property type="match status" value="1"/>
</dbReference>
<comment type="cofactor">
    <cofactor evidence="1">
        <name>pyridoxal 5'-phosphate</name>
        <dbReference type="ChEBI" id="CHEBI:597326"/>
    </cofactor>
</comment>
<dbReference type="SUPFAM" id="SSF53686">
    <property type="entry name" value="Tryptophan synthase beta subunit-like PLP-dependent enzymes"/>
    <property type="match status" value="1"/>
</dbReference>
<dbReference type="PANTHER" id="PTHR10314">
    <property type="entry name" value="CYSTATHIONINE BETA-SYNTHASE"/>
    <property type="match status" value="1"/>
</dbReference>
<comment type="caution">
    <text evidence="11">The sequence shown here is derived from an EMBL/GenBank/DDBJ whole genome shotgun (WGS) entry which is preliminary data.</text>
</comment>
<evidence type="ECO:0000256" key="3">
    <source>
        <dbReference type="ARBA" id="ARBA00004924"/>
    </source>
</evidence>
<dbReference type="InterPro" id="IPR001216">
    <property type="entry name" value="P-phosphate_BS"/>
</dbReference>
<comment type="function">
    <text evidence="2">Catalyzes the synthesis of N-((2S)-2-amino-2-carboxyethyl)-L-glutamate (ACEGA) from O-phospho-L-serine and L-glutamate. Involved in the biosynthesis of L-2,3-diaminopropionic acid (L-Dap), a precursor of staphyloferrin B and antibiotics.</text>
</comment>
<evidence type="ECO:0000313" key="11">
    <source>
        <dbReference type="EMBL" id="GGM89390.1"/>
    </source>
</evidence>
<evidence type="ECO:0000313" key="12">
    <source>
        <dbReference type="Proteomes" id="UP000597656"/>
    </source>
</evidence>
<evidence type="ECO:0000256" key="4">
    <source>
        <dbReference type="ARBA" id="ARBA00008519"/>
    </source>
</evidence>
<evidence type="ECO:0000256" key="8">
    <source>
        <dbReference type="ARBA" id="ARBA00022679"/>
    </source>
</evidence>
<dbReference type="InterPro" id="IPR023927">
    <property type="entry name" value="SbnA"/>
</dbReference>
<dbReference type="Proteomes" id="UP000597656">
    <property type="component" value="Unassembled WGS sequence"/>
</dbReference>
<evidence type="ECO:0000256" key="9">
    <source>
        <dbReference type="ARBA" id="ARBA00022898"/>
    </source>
</evidence>
<name>A0ABQ2HVH4_9PSEU</name>
<dbReference type="CDD" id="cd01561">
    <property type="entry name" value="CBS_like"/>
    <property type="match status" value="1"/>
</dbReference>
<protein>
    <recommendedName>
        <fullName evidence="7">N-(2-amino-2-carboxyethyl)-L-glutamate synthase</fullName>
        <ecNumber evidence="6">2.5.1.140</ecNumber>
    </recommendedName>
</protein>
<reference evidence="12" key="1">
    <citation type="journal article" date="2019" name="Int. J. Syst. Evol. Microbiol.">
        <title>The Global Catalogue of Microorganisms (GCM) 10K type strain sequencing project: providing services to taxonomists for standard genome sequencing and annotation.</title>
        <authorList>
            <consortium name="The Broad Institute Genomics Platform"/>
            <consortium name="The Broad Institute Genome Sequencing Center for Infectious Disease"/>
            <person name="Wu L."/>
            <person name="Ma J."/>
        </authorList>
    </citation>
    <scope>NUCLEOTIDE SEQUENCE [LARGE SCALE GENOMIC DNA]</scope>
    <source>
        <strain evidence="12">CGMCC 4.7319</strain>
    </source>
</reference>
<feature type="domain" description="Tryptophan synthase beta chain-like PALP" evidence="10">
    <location>
        <begin position="33"/>
        <end position="294"/>
    </location>
</feature>
<comment type="similarity">
    <text evidence="4">Belongs to the cysteine synthase/cystathionine beta-synthase family. SbnA subfamily.</text>
</comment>
<organism evidence="11 12">
    <name type="scientific">Lentzea pudingi</name>
    <dbReference type="NCBI Taxonomy" id="1789439"/>
    <lineage>
        <taxon>Bacteria</taxon>
        <taxon>Bacillati</taxon>
        <taxon>Actinomycetota</taxon>
        <taxon>Actinomycetes</taxon>
        <taxon>Pseudonocardiales</taxon>
        <taxon>Pseudonocardiaceae</taxon>
        <taxon>Lentzea</taxon>
    </lineage>
</organism>
<dbReference type="NCBIfam" id="TIGR03945">
    <property type="entry name" value="PLP_SbnA_fam"/>
    <property type="match status" value="1"/>
</dbReference>
<dbReference type="InterPro" id="IPR050214">
    <property type="entry name" value="Cys_Synth/Cystath_Beta-Synth"/>
</dbReference>
<dbReference type="InterPro" id="IPR001926">
    <property type="entry name" value="TrpB-like_PALP"/>
</dbReference>
<proteinExistence type="inferred from homology"/>
<comment type="pathway">
    <text evidence="3">Siderophore biosynthesis.</text>
</comment>
<dbReference type="Gene3D" id="3.40.50.1100">
    <property type="match status" value="2"/>
</dbReference>
<dbReference type="PROSITE" id="PS00901">
    <property type="entry name" value="CYS_SYNTHASE"/>
    <property type="match status" value="1"/>
</dbReference>
<evidence type="ECO:0000256" key="5">
    <source>
        <dbReference type="ARBA" id="ARBA00011738"/>
    </source>
</evidence>
<gene>
    <name evidence="11" type="primary">cysK</name>
    <name evidence="11" type="ORF">GCM10011609_27830</name>
</gene>
<accession>A0ABQ2HVH4</accession>
<dbReference type="EMBL" id="BMNC01000003">
    <property type="protein sequence ID" value="GGM89390.1"/>
    <property type="molecule type" value="Genomic_DNA"/>
</dbReference>
<sequence length="345" mass="36107">MALANSPTGKKGLPVPVLSAPHELIDSDLYVDLAPLFGRGLLLKCEGLNFGGSVKMRAAAAMVAAAEKGGLLGPDSALIESSSGNLGVALSVIAASKGLRFTCVTDRRCNQTTLSIMRSLGADVVVVDDPARDGGLLAARLERVRELCARDHRYVWLNQYTNPANWQAHYAVTAAGIANRFPDLDVLFVGTGTGGTVMGCAKYFRAEGGTTRVIAVDAEGSVSFGHPAAARLVPGLGASVRPPMLEPEFVADVVLVSEVDTVRTCRTLSSRGLLLGGSTGTVVAGALAWLRDKDPGGSLSAVAISADMGERYLDTIYDDAWVLRHFGPEGLLPMDPAFAPPMCAR</sequence>
<keyword evidence="12" id="KW-1185">Reference proteome</keyword>
<comment type="subunit">
    <text evidence="5">Homodimer.</text>
</comment>
<dbReference type="InterPro" id="IPR036052">
    <property type="entry name" value="TrpB-like_PALP_sf"/>
</dbReference>